<protein>
    <submittedName>
        <fullName evidence="1">Uncharacterized protein</fullName>
    </submittedName>
</protein>
<evidence type="ECO:0000313" key="2">
    <source>
        <dbReference type="Proteomes" id="UP000054549"/>
    </source>
</evidence>
<reference evidence="1 2" key="1">
    <citation type="submission" date="2014-04" db="EMBL/GenBank/DDBJ databases">
        <title>Evolutionary Origins and Diversification of the Mycorrhizal Mutualists.</title>
        <authorList>
            <consortium name="DOE Joint Genome Institute"/>
            <consortium name="Mycorrhizal Genomics Consortium"/>
            <person name="Kohler A."/>
            <person name="Kuo A."/>
            <person name="Nagy L.G."/>
            <person name="Floudas D."/>
            <person name="Copeland A."/>
            <person name="Barry K.W."/>
            <person name="Cichocki N."/>
            <person name="Veneault-Fourrey C."/>
            <person name="LaButti K."/>
            <person name="Lindquist E.A."/>
            <person name="Lipzen A."/>
            <person name="Lundell T."/>
            <person name="Morin E."/>
            <person name="Murat C."/>
            <person name="Riley R."/>
            <person name="Ohm R."/>
            <person name="Sun H."/>
            <person name="Tunlid A."/>
            <person name="Henrissat B."/>
            <person name="Grigoriev I.V."/>
            <person name="Hibbett D.S."/>
            <person name="Martin F."/>
        </authorList>
    </citation>
    <scope>NUCLEOTIDE SEQUENCE [LARGE SCALE GENOMIC DNA]</scope>
    <source>
        <strain evidence="1 2">Koide BX008</strain>
    </source>
</reference>
<dbReference type="AlphaFoldDB" id="A0A0C2SIP5"/>
<dbReference type="Proteomes" id="UP000054549">
    <property type="component" value="Unassembled WGS sequence"/>
</dbReference>
<organism evidence="1 2">
    <name type="scientific">Amanita muscaria (strain Koide BX008)</name>
    <dbReference type="NCBI Taxonomy" id="946122"/>
    <lineage>
        <taxon>Eukaryota</taxon>
        <taxon>Fungi</taxon>
        <taxon>Dikarya</taxon>
        <taxon>Basidiomycota</taxon>
        <taxon>Agaricomycotina</taxon>
        <taxon>Agaricomycetes</taxon>
        <taxon>Agaricomycetidae</taxon>
        <taxon>Agaricales</taxon>
        <taxon>Pluteineae</taxon>
        <taxon>Amanitaceae</taxon>
        <taxon>Amanita</taxon>
    </lineage>
</organism>
<gene>
    <name evidence="1" type="ORF">M378DRAFT_19516</name>
</gene>
<dbReference type="HOGENOM" id="CLU_2687257_0_0_1"/>
<accession>A0A0C2SIP5</accession>
<name>A0A0C2SIP5_AMAMK</name>
<sequence length="74" mass="8121">MYGKGLSGKNVDERRGLGKTRVLGLAPSNEASTPIVMNALGVMHEDKHNQYLTDNLSWSLLSVGVMTWEVDGKF</sequence>
<dbReference type="OrthoDB" id="3259216at2759"/>
<dbReference type="EMBL" id="KN819242">
    <property type="protein sequence ID" value="KIL53819.1"/>
    <property type="molecule type" value="Genomic_DNA"/>
</dbReference>
<dbReference type="InParanoid" id="A0A0C2SIP5"/>
<proteinExistence type="predicted"/>
<evidence type="ECO:0000313" key="1">
    <source>
        <dbReference type="EMBL" id="KIL53819.1"/>
    </source>
</evidence>
<keyword evidence="2" id="KW-1185">Reference proteome</keyword>